<evidence type="ECO:0008006" key="4">
    <source>
        <dbReference type="Google" id="ProtNLM"/>
    </source>
</evidence>
<feature type="transmembrane region" description="Helical" evidence="1">
    <location>
        <begin position="86"/>
        <end position="108"/>
    </location>
</feature>
<reference evidence="2 3" key="1">
    <citation type="submission" date="2016-04" db="EMBL/GenBank/DDBJ databases">
        <title>First whole genome shotgun sequence of the bacterium Enteractinococcus sp. strain UASWS1574.</title>
        <authorList>
            <person name="Crovadore J."/>
            <person name="Chablais R."/>
            <person name="Lefort F."/>
        </authorList>
    </citation>
    <scope>NUCLEOTIDE SEQUENCE [LARGE SCALE GENOMIC DNA]</scope>
    <source>
        <strain evidence="2 3">UASWS1574</strain>
    </source>
</reference>
<dbReference type="STRING" id="1837282.A6F49_01595"/>
<dbReference type="OrthoDB" id="25997at2"/>
<evidence type="ECO:0000313" key="2">
    <source>
        <dbReference type="EMBL" id="OAV51807.1"/>
    </source>
</evidence>
<name>A0A1B7LUZ0_9MICC</name>
<feature type="transmembrane region" description="Helical" evidence="1">
    <location>
        <begin position="21"/>
        <end position="41"/>
    </location>
</feature>
<sequence length="145" mass="15758">MAETISPTTQSDKTHGRTKGVGRIIVMFYAILALAAAWRSGFQILTKFDDAPVAFSLSALSAIVYIIATFALAIPGRTAWKVGIVAVWFELIGVVVIGAWSLLAPSVFPESTVWSTFGIGYGFIPLILPIVGLYWLYKHRPTPVD</sequence>
<keyword evidence="1" id="KW-0812">Transmembrane</keyword>
<comment type="caution">
    <text evidence="2">The sequence shown here is derived from an EMBL/GenBank/DDBJ whole genome shotgun (WGS) entry which is preliminary data.</text>
</comment>
<gene>
    <name evidence="2" type="ORF">A6F49_01595</name>
</gene>
<protein>
    <recommendedName>
        <fullName evidence="4">DNA uptake lipoprotein</fullName>
    </recommendedName>
</protein>
<keyword evidence="1" id="KW-1133">Transmembrane helix</keyword>
<feature type="transmembrane region" description="Helical" evidence="1">
    <location>
        <begin position="53"/>
        <end position="74"/>
    </location>
</feature>
<evidence type="ECO:0000256" key="1">
    <source>
        <dbReference type="SAM" id="Phobius"/>
    </source>
</evidence>
<feature type="transmembrane region" description="Helical" evidence="1">
    <location>
        <begin position="114"/>
        <end position="137"/>
    </location>
</feature>
<organism evidence="2 3">
    <name type="scientific">Enteractinococcus helveticum</name>
    <dbReference type="NCBI Taxonomy" id="1837282"/>
    <lineage>
        <taxon>Bacteria</taxon>
        <taxon>Bacillati</taxon>
        <taxon>Actinomycetota</taxon>
        <taxon>Actinomycetes</taxon>
        <taxon>Micrococcales</taxon>
        <taxon>Micrococcaceae</taxon>
    </lineage>
</organism>
<keyword evidence="3" id="KW-1185">Reference proteome</keyword>
<proteinExistence type="predicted"/>
<evidence type="ECO:0000313" key="3">
    <source>
        <dbReference type="Proteomes" id="UP000078292"/>
    </source>
</evidence>
<dbReference type="RefSeq" id="WP_043055650.1">
    <property type="nucleotide sequence ID" value="NZ_LXEY01000114.1"/>
</dbReference>
<dbReference type="EMBL" id="LXEY01000114">
    <property type="protein sequence ID" value="OAV51807.1"/>
    <property type="molecule type" value="Genomic_DNA"/>
</dbReference>
<dbReference type="AlphaFoldDB" id="A0A1B7LUZ0"/>
<dbReference type="Proteomes" id="UP000078292">
    <property type="component" value="Unassembled WGS sequence"/>
</dbReference>
<keyword evidence="1" id="KW-0472">Membrane</keyword>
<accession>A0A1B7LUZ0</accession>